<dbReference type="InterPro" id="IPR006204">
    <property type="entry name" value="GHMP_kinase_N_dom"/>
</dbReference>
<protein>
    <recommendedName>
        <fullName evidence="9">GHMP kinase</fullName>
    </recommendedName>
</protein>
<accession>A0AAP2DHC8</accession>
<dbReference type="InterPro" id="IPR014721">
    <property type="entry name" value="Ribsml_uS5_D2-typ_fold_subgr"/>
</dbReference>
<dbReference type="PRINTS" id="PR00959">
    <property type="entry name" value="MEVGALKINASE"/>
</dbReference>
<keyword evidence="8" id="KW-1185">Reference proteome</keyword>
<name>A0AAP2DHC8_9BACT</name>
<dbReference type="InterPro" id="IPR000705">
    <property type="entry name" value="Galactokinase"/>
</dbReference>
<evidence type="ECO:0000256" key="1">
    <source>
        <dbReference type="ARBA" id="ARBA00022741"/>
    </source>
</evidence>
<dbReference type="PIRSF" id="PIRSF000530">
    <property type="entry name" value="Galactokinase"/>
    <property type="match status" value="1"/>
</dbReference>
<dbReference type="SUPFAM" id="SSF54211">
    <property type="entry name" value="Ribosomal protein S5 domain 2-like"/>
    <property type="match status" value="1"/>
</dbReference>
<dbReference type="Gene3D" id="3.30.230.10">
    <property type="match status" value="1"/>
</dbReference>
<evidence type="ECO:0008006" key="9">
    <source>
        <dbReference type="Google" id="ProtNLM"/>
    </source>
</evidence>
<sequence length="431" mass="46874">MKANAISAEAWAPGRLDVMGGIADYSGSLVLQMPIRQQTSVKLALRDDFICNIHSETSVGEKLSASLDYRELLDGQQVSYTYAREKLKQSWIAYIVGCALVLQQEKGIDFRGADFYIHSDVPLGKGVSSSASLEVSSMKALAQAFRLSFAGTELPRLAQQVENHVVGAPCGLMDQLASAFGAPGKLLPIICQPDKIAEPVAVPEDVYFIGIDSGVRHSVGGASYSDVRCGAFMGYSIILQSLGLDHATIEKTNPSDLPFQGYLCNISVPEFENKFAALLPERMKGDAFLSRYGVTTDRVTKVNTNTVYAIRQSTLHPIYENARVHKFMQLLKEVHHLDGTARLSYLQEMGALMYGSHESYSRCGLGSERTDEIVNLMRSHPADGIAGAKITGGGSGGTVCALAIGEEGKRAVKRVHQHLCEKYETDLVLFE</sequence>
<dbReference type="InterPro" id="IPR006206">
    <property type="entry name" value="Mevalonate/galactokinase"/>
</dbReference>
<evidence type="ECO:0000256" key="3">
    <source>
        <dbReference type="ARBA" id="ARBA00022840"/>
    </source>
</evidence>
<dbReference type="EMBL" id="JAHESF010000004">
    <property type="protein sequence ID" value="MBT1696281.1"/>
    <property type="molecule type" value="Genomic_DNA"/>
</dbReference>
<proteinExistence type="predicted"/>
<keyword evidence="2" id="KW-0418">Kinase</keyword>
<dbReference type="InterPro" id="IPR020568">
    <property type="entry name" value="Ribosomal_Su5_D2-typ_SF"/>
</dbReference>
<dbReference type="GO" id="GO:0006012">
    <property type="term" value="P:galactose metabolic process"/>
    <property type="evidence" value="ECO:0007669"/>
    <property type="project" value="UniProtKB-KW"/>
</dbReference>
<keyword evidence="4" id="KW-0299">Galactose metabolism</keyword>
<dbReference type="GO" id="GO:0004335">
    <property type="term" value="F:galactokinase activity"/>
    <property type="evidence" value="ECO:0007669"/>
    <property type="project" value="InterPro"/>
</dbReference>
<dbReference type="InterPro" id="IPR036554">
    <property type="entry name" value="GHMP_kinase_C_sf"/>
</dbReference>
<dbReference type="PRINTS" id="PR00473">
    <property type="entry name" value="GALCTOKINASE"/>
</dbReference>
<keyword evidence="3" id="KW-0067">ATP-binding</keyword>
<evidence type="ECO:0000256" key="2">
    <source>
        <dbReference type="ARBA" id="ARBA00022777"/>
    </source>
</evidence>
<keyword evidence="1" id="KW-0547">Nucleotide-binding</keyword>
<dbReference type="Gene3D" id="3.30.70.890">
    <property type="entry name" value="GHMP kinase, C-terminal domain"/>
    <property type="match status" value="1"/>
</dbReference>
<keyword evidence="2" id="KW-0808">Transferase</keyword>
<organism evidence="7 8">
    <name type="scientific">Chryseosolibacter histidini</name>
    <dbReference type="NCBI Taxonomy" id="2782349"/>
    <lineage>
        <taxon>Bacteria</taxon>
        <taxon>Pseudomonadati</taxon>
        <taxon>Bacteroidota</taxon>
        <taxon>Cytophagia</taxon>
        <taxon>Cytophagales</taxon>
        <taxon>Chryseotaleaceae</taxon>
        <taxon>Chryseosolibacter</taxon>
    </lineage>
</organism>
<feature type="domain" description="GHMP kinase N-terminal" evidence="5">
    <location>
        <begin position="94"/>
        <end position="181"/>
    </location>
</feature>
<dbReference type="InterPro" id="IPR013750">
    <property type="entry name" value="GHMP_kinase_C_dom"/>
</dbReference>
<evidence type="ECO:0000313" key="7">
    <source>
        <dbReference type="EMBL" id="MBT1696281.1"/>
    </source>
</evidence>
<evidence type="ECO:0000256" key="4">
    <source>
        <dbReference type="ARBA" id="ARBA00023144"/>
    </source>
</evidence>
<dbReference type="RefSeq" id="WP_254161455.1">
    <property type="nucleotide sequence ID" value="NZ_JAHESF010000004.1"/>
</dbReference>
<dbReference type="PANTHER" id="PTHR10457">
    <property type="entry name" value="MEVALONATE KINASE/GALACTOKINASE"/>
    <property type="match status" value="1"/>
</dbReference>
<dbReference type="Pfam" id="PF00288">
    <property type="entry name" value="GHMP_kinases_N"/>
    <property type="match status" value="1"/>
</dbReference>
<evidence type="ECO:0000259" key="5">
    <source>
        <dbReference type="Pfam" id="PF00288"/>
    </source>
</evidence>
<dbReference type="GO" id="GO:0005829">
    <property type="term" value="C:cytosol"/>
    <property type="evidence" value="ECO:0007669"/>
    <property type="project" value="TreeGrafter"/>
</dbReference>
<reference evidence="7 8" key="1">
    <citation type="submission" date="2021-05" db="EMBL/GenBank/DDBJ databases">
        <title>A Polyphasic approach of four new species of the genus Ohtaekwangia: Ohtaekwangia histidinii sp. nov., Ohtaekwangia cretensis sp. nov., Ohtaekwangia indiensis sp. nov., Ohtaekwangia reichenbachii sp. nov. from diverse environment.</title>
        <authorList>
            <person name="Octaviana S."/>
        </authorList>
    </citation>
    <scope>NUCLEOTIDE SEQUENCE [LARGE SCALE GENOMIC DNA]</scope>
    <source>
        <strain evidence="7 8">PWU4</strain>
    </source>
</reference>
<dbReference type="AlphaFoldDB" id="A0AAP2DHC8"/>
<comment type="caution">
    <text evidence="7">The sequence shown here is derived from an EMBL/GenBank/DDBJ whole genome shotgun (WGS) entry which is preliminary data.</text>
</comment>
<dbReference type="GO" id="GO:0005524">
    <property type="term" value="F:ATP binding"/>
    <property type="evidence" value="ECO:0007669"/>
    <property type="project" value="UniProtKB-KW"/>
</dbReference>
<dbReference type="SUPFAM" id="SSF55060">
    <property type="entry name" value="GHMP Kinase, C-terminal domain"/>
    <property type="match status" value="1"/>
</dbReference>
<evidence type="ECO:0000259" key="6">
    <source>
        <dbReference type="Pfam" id="PF08544"/>
    </source>
</evidence>
<dbReference type="Pfam" id="PF08544">
    <property type="entry name" value="GHMP_kinases_C"/>
    <property type="match status" value="1"/>
</dbReference>
<dbReference type="Proteomes" id="UP001319200">
    <property type="component" value="Unassembled WGS sequence"/>
</dbReference>
<evidence type="ECO:0000313" key="8">
    <source>
        <dbReference type="Proteomes" id="UP001319200"/>
    </source>
</evidence>
<feature type="domain" description="GHMP kinase C-terminal" evidence="6">
    <location>
        <begin position="346"/>
        <end position="424"/>
    </location>
</feature>
<keyword evidence="4" id="KW-0119">Carbohydrate metabolism</keyword>
<gene>
    <name evidence="7" type="ORF">KK083_05305</name>
</gene>
<dbReference type="PANTHER" id="PTHR10457:SF35">
    <property type="entry name" value="L-ARABINOKINASE"/>
    <property type="match status" value="1"/>
</dbReference>